<keyword evidence="3" id="KW-1003">Cell membrane</keyword>
<dbReference type="Gene3D" id="2.30.30.60">
    <property type="match status" value="1"/>
</dbReference>
<evidence type="ECO:0000256" key="5">
    <source>
        <dbReference type="ARBA" id="ARBA00022989"/>
    </source>
</evidence>
<dbReference type="OrthoDB" id="9809206at2"/>
<dbReference type="PATRIC" id="fig|251221.4.peg.3905"/>
<keyword evidence="12" id="KW-1185">Reference proteome</keyword>
<sequence length="373" mass="40601">MTLNEIFDFPILGQTLLAWLVAVAVAVGVYGLLQTLRYLIGRRVEALPDGWGKLTGRLLEVTQPLFLAAVALYFGAQVLALPAGQVRVLDGAVTIVALLQVGLWGNALFGHWFENYRQSRGAGQGAATLGILSFLARLLLWSVLLLVALANLGFDITALVASLGIGGIAVGLAVQNILGDLFASLSIVLDKPFEVGDFIIVGELMGTVEYIGLKTTRVRSISGEQLIFANGDLVKNPIRNFKTLSERRVCFEIGLTYQTPAAKLEQVPAIVRAIIESRPEVRFDRVHFKALADSALTFEIVYFVLSANYTLFMDAQQAINLAIFKRFEQEQIAFAYPTRTLFIDQAAANVAVRMLNGNGVQSERSRRPTADGG</sequence>
<dbReference type="InParanoid" id="Q7NEK9"/>
<name>Q7NEK9_GLOVI</name>
<feature type="transmembrane region" description="Helical" evidence="7">
    <location>
        <begin position="125"/>
        <end position="150"/>
    </location>
</feature>
<dbReference type="InterPro" id="IPR010920">
    <property type="entry name" value="LSM_dom_sf"/>
</dbReference>
<dbReference type="STRING" id="251221.gene:10761387"/>
<dbReference type="PANTHER" id="PTHR30566">
    <property type="entry name" value="YNAI-RELATED MECHANOSENSITIVE ION CHANNEL"/>
    <property type="match status" value="1"/>
</dbReference>
<dbReference type="Pfam" id="PF00924">
    <property type="entry name" value="MS_channel_2nd"/>
    <property type="match status" value="1"/>
</dbReference>
<dbReference type="Pfam" id="PF21082">
    <property type="entry name" value="MS_channel_3rd"/>
    <property type="match status" value="1"/>
</dbReference>
<dbReference type="Pfam" id="PF21088">
    <property type="entry name" value="MS_channel_1st"/>
    <property type="match status" value="1"/>
</dbReference>
<dbReference type="EMBL" id="BA000045">
    <property type="protein sequence ID" value="BAC91811.1"/>
    <property type="molecule type" value="Genomic_DNA"/>
</dbReference>
<dbReference type="Gene3D" id="3.30.70.100">
    <property type="match status" value="1"/>
</dbReference>
<evidence type="ECO:0000259" key="9">
    <source>
        <dbReference type="Pfam" id="PF21082"/>
    </source>
</evidence>
<dbReference type="InterPro" id="IPR049278">
    <property type="entry name" value="MS_channel_C"/>
</dbReference>
<reference evidence="11 12" key="2">
    <citation type="journal article" date="2003" name="DNA Res.">
        <title>Complete genome structure of Gloeobacter violaceus PCC 7421, a cyanobacterium that lacks thylakoids (supplement).</title>
        <authorList>
            <person name="Nakamura Y."/>
            <person name="Kaneko T."/>
            <person name="Sato S."/>
            <person name="Mimuro M."/>
            <person name="Miyashita H."/>
            <person name="Tsuchiya T."/>
            <person name="Sasamoto S."/>
            <person name="Watanabe A."/>
            <person name="Kawashima K."/>
            <person name="Kishida Y."/>
            <person name="Kiyokawa C."/>
            <person name="Kohara M."/>
            <person name="Matsumoto M."/>
            <person name="Matsuno A."/>
            <person name="Nakazaki N."/>
            <person name="Shimpo S."/>
            <person name="Takeuchi C."/>
            <person name="Yamada M."/>
            <person name="Tabata S."/>
        </authorList>
    </citation>
    <scope>NUCLEOTIDE SEQUENCE [LARGE SCALE GENOMIC DNA]</scope>
    <source>
        <strain evidence="12">ATCC 29082 / PCC 7421</strain>
    </source>
</reference>
<evidence type="ECO:0000313" key="11">
    <source>
        <dbReference type="EMBL" id="BAC91811.1"/>
    </source>
</evidence>
<dbReference type="eggNOG" id="COG0668">
    <property type="taxonomic scope" value="Bacteria"/>
</dbReference>
<dbReference type="SUPFAM" id="SSF82689">
    <property type="entry name" value="Mechanosensitive channel protein MscS (YggB), C-terminal domain"/>
    <property type="match status" value="1"/>
</dbReference>
<proteinExistence type="inferred from homology"/>
<dbReference type="EnsemblBacteria" id="BAC91811">
    <property type="protein sequence ID" value="BAC91811"/>
    <property type="gene ID" value="BAC91811"/>
</dbReference>
<evidence type="ECO:0000256" key="3">
    <source>
        <dbReference type="ARBA" id="ARBA00022475"/>
    </source>
</evidence>
<accession>Q7NEK9</accession>
<feature type="domain" description="Mechanosensitive ion channel MscS" evidence="8">
    <location>
        <begin position="176"/>
        <end position="242"/>
    </location>
</feature>
<keyword evidence="4 7" id="KW-0812">Transmembrane</keyword>
<keyword evidence="5 7" id="KW-1133">Transmembrane helix</keyword>
<dbReference type="InterPro" id="IPR011014">
    <property type="entry name" value="MscS_channel_TM-2"/>
</dbReference>
<dbReference type="SUPFAM" id="SSF82861">
    <property type="entry name" value="Mechanosensitive channel protein MscS (YggB), transmembrane region"/>
    <property type="match status" value="1"/>
</dbReference>
<evidence type="ECO:0000256" key="7">
    <source>
        <dbReference type="SAM" id="Phobius"/>
    </source>
</evidence>
<dbReference type="RefSeq" id="WP_011143858.1">
    <property type="nucleotide sequence ID" value="NC_005125.1"/>
</dbReference>
<evidence type="ECO:0000313" key="12">
    <source>
        <dbReference type="Proteomes" id="UP000000557"/>
    </source>
</evidence>
<comment type="subcellular location">
    <subcellularLocation>
        <location evidence="1">Cell membrane</location>
        <topology evidence="1">Multi-pass membrane protein</topology>
    </subcellularLocation>
</comment>
<dbReference type="PhylomeDB" id="Q7NEK9"/>
<feature type="transmembrane region" description="Helical" evidence="7">
    <location>
        <begin position="12"/>
        <end position="33"/>
    </location>
</feature>
<dbReference type="GO" id="GO:0005886">
    <property type="term" value="C:plasma membrane"/>
    <property type="evidence" value="ECO:0007669"/>
    <property type="project" value="UniProtKB-SubCell"/>
</dbReference>
<reference evidence="11 12" key="1">
    <citation type="journal article" date="2003" name="DNA Res.">
        <title>Complete genome structure of Gloeobacter violaceus PCC 7421, a cyanobacterium that lacks thylakoids.</title>
        <authorList>
            <person name="Nakamura Y."/>
            <person name="Kaneko T."/>
            <person name="Sato S."/>
            <person name="Mimuro M."/>
            <person name="Miyashita H."/>
            <person name="Tsuchiya T."/>
            <person name="Sasamoto S."/>
            <person name="Watanabe A."/>
            <person name="Kawashima K."/>
            <person name="Kishida Y."/>
            <person name="Kiyokawa C."/>
            <person name="Kohara M."/>
            <person name="Matsumoto M."/>
            <person name="Matsuno A."/>
            <person name="Nakazaki N."/>
            <person name="Shimpo S."/>
            <person name="Takeuchi C."/>
            <person name="Yamada M."/>
            <person name="Tabata S."/>
        </authorList>
    </citation>
    <scope>NUCLEOTIDE SEQUENCE [LARGE SCALE GENOMIC DNA]</scope>
    <source>
        <strain evidence="12">ATCC 29082 / PCC 7421</strain>
    </source>
</reference>
<evidence type="ECO:0000256" key="6">
    <source>
        <dbReference type="ARBA" id="ARBA00023136"/>
    </source>
</evidence>
<dbReference type="Gene3D" id="1.10.287.1260">
    <property type="match status" value="1"/>
</dbReference>
<evidence type="ECO:0000256" key="2">
    <source>
        <dbReference type="ARBA" id="ARBA00008017"/>
    </source>
</evidence>
<evidence type="ECO:0000256" key="4">
    <source>
        <dbReference type="ARBA" id="ARBA00022692"/>
    </source>
</evidence>
<dbReference type="AlphaFoldDB" id="Q7NEK9"/>
<dbReference type="Proteomes" id="UP000000557">
    <property type="component" value="Chromosome"/>
</dbReference>
<dbReference type="InterPro" id="IPR049142">
    <property type="entry name" value="MS_channel_1st"/>
</dbReference>
<dbReference type="InterPro" id="IPR011066">
    <property type="entry name" value="MscS_channel_C_sf"/>
</dbReference>
<feature type="domain" description="Mechanosensitive ion channel transmembrane helices 2/3" evidence="10">
    <location>
        <begin position="135"/>
        <end position="175"/>
    </location>
</feature>
<dbReference type="HOGENOM" id="CLU_037945_0_2_3"/>
<dbReference type="PANTHER" id="PTHR30566:SF25">
    <property type="entry name" value="INNER MEMBRANE PROTEIN"/>
    <property type="match status" value="1"/>
</dbReference>
<feature type="transmembrane region" description="Helical" evidence="7">
    <location>
        <begin position="92"/>
        <end position="113"/>
    </location>
</feature>
<dbReference type="GO" id="GO:0055085">
    <property type="term" value="P:transmembrane transport"/>
    <property type="evidence" value="ECO:0007669"/>
    <property type="project" value="InterPro"/>
</dbReference>
<keyword evidence="6 7" id="KW-0472">Membrane</keyword>
<comment type="similarity">
    <text evidence="2">Belongs to the MscS (TC 1.A.23) family.</text>
</comment>
<feature type="transmembrane region" description="Helical" evidence="7">
    <location>
        <begin position="156"/>
        <end position="174"/>
    </location>
</feature>
<evidence type="ECO:0000259" key="8">
    <source>
        <dbReference type="Pfam" id="PF00924"/>
    </source>
</evidence>
<dbReference type="KEGG" id="gvi:glr3870"/>
<dbReference type="InterPro" id="IPR023408">
    <property type="entry name" value="MscS_beta-dom_sf"/>
</dbReference>
<dbReference type="SUPFAM" id="SSF50182">
    <property type="entry name" value="Sm-like ribonucleoproteins"/>
    <property type="match status" value="1"/>
</dbReference>
<feature type="domain" description="Mechanosensitive ion channel MscS C-terminal" evidence="9">
    <location>
        <begin position="251"/>
        <end position="334"/>
    </location>
</feature>
<dbReference type="InterPro" id="IPR006685">
    <property type="entry name" value="MscS_channel_2nd"/>
</dbReference>
<feature type="transmembrane region" description="Helical" evidence="7">
    <location>
        <begin position="65"/>
        <end position="86"/>
    </location>
</feature>
<organism evidence="11 12">
    <name type="scientific">Gloeobacter violaceus (strain ATCC 29082 / PCC 7421)</name>
    <dbReference type="NCBI Taxonomy" id="251221"/>
    <lineage>
        <taxon>Bacteria</taxon>
        <taxon>Bacillati</taxon>
        <taxon>Cyanobacteriota</taxon>
        <taxon>Cyanophyceae</taxon>
        <taxon>Gloeobacterales</taxon>
        <taxon>Gloeobacteraceae</taxon>
        <taxon>Gloeobacter</taxon>
    </lineage>
</organism>
<evidence type="ECO:0000259" key="10">
    <source>
        <dbReference type="Pfam" id="PF21088"/>
    </source>
</evidence>
<evidence type="ECO:0000256" key="1">
    <source>
        <dbReference type="ARBA" id="ARBA00004651"/>
    </source>
</evidence>
<protein>
    <submittedName>
        <fullName evidence="11">Glr3870 protein</fullName>
    </submittedName>
</protein>
<gene>
    <name evidence="11" type="ordered locus">glr3870</name>
</gene>